<proteinExistence type="predicted"/>
<dbReference type="Pfam" id="PF09194">
    <property type="entry name" value="Endonuc-BsobI"/>
    <property type="match status" value="1"/>
</dbReference>
<gene>
    <name evidence="1" type="primary">avaIR</name>
    <name evidence="1" type="ordered locus">cce_1072</name>
</gene>
<dbReference type="CDD" id="cd22315">
    <property type="entry name" value="BsoBI-like"/>
    <property type="match status" value="1"/>
</dbReference>
<dbReference type="AlphaFoldDB" id="B1WTV7"/>
<dbReference type="InterPro" id="IPR015277">
    <property type="entry name" value="Restrct_endonuc_II_AvaI/BsoBI"/>
</dbReference>
<name>B1WTV7_CROS5</name>
<dbReference type="SUPFAM" id="SSF52980">
    <property type="entry name" value="Restriction endonuclease-like"/>
    <property type="match status" value="1"/>
</dbReference>
<dbReference type="REBASE" id="17681">
    <property type="entry name" value="Csp68KORF1073P"/>
</dbReference>
<dbReference type="GO" id="GO:0003677">
    <property type="term" value="F:DNA binding"/>
    <property type="evidence" value="ECO:0007669"/>
    <property type="project" value="InterPro"/>
</dbReference>
<dbReference type="EMBL" id="CP000806">
    <property type="protein sequence ID" value="ACB50423.1"/>
    <property type="molecule type" value="Genomic_DNA"/>
</dbReference>
<dbReference type="Proteomes" id="UP000001203">
    <property type="component" value="Chromosome circular"/>
</dbReference>
<dbReference type="Gene3D" id="3.40.91.10">
    <property type="match status" value="1"/>
</dbReference>
<accession>B1WTV7</accession>
<dbReference type="GO" id="GO:0009036">
    <property type="term" value="F:type II site-specific deoxyribonuclease activity"/>
    <property type="evidence" value="ECO:0007669"/>
    <property type="project" value="InterPro"/>
</dbReference>
<reference evidence="1 2" key="1">
    <citation type="journal article" date="2008" name="Proc. Natl. Acad. Sci. U.S.A.">
        <title>The genome of Cyanothece 51142, a unicellular diazotrophic cyanobacterium important in the marine nitrogen cycle.</title>
        <authorList>
            <person name="Welsh E.A."/>
            <person name="Liberton M."/>
            <person name="Stoeckel J."/>
            <person name="Loh T."/>
            <person name="Elvitigala T."/>
            <person name="Wang C."/>
            <person name="Wollam A."/>
            <person name="Fulton R.S."/>
            <person name="Clifton S.W."/>
            <person name="Jacobs J.M."/>
            <person name="Aurora R."/>
            <person name="Ghosh B.K."/>
            <person name="Sherman L.A."/>
            <person name="Smith R.D."/>
            <person name="Wilson R.K."/>
            <person name="Pakrasi H.B."/>
        </authorList>
    </citation>
    <scope>NUCLEOTIDE SEQUENCE [LARGE SCALE GENOMIC DNA]</scope>
    <source>
        <strain evidence="2">ATCC 51142 / BH68</strain>
    </source>
</reference>
<evidence type="ECO:0000313" key="1">
    <source>
        <dbReference type="EMBL" id="ACB50423.1"/>
    </source>
</evidence>
<dbReference type="KEGG" id="cyt:cce_1072"/>
<dbReference type="InterPro" id="IPR043091">
    <property type="entry name" value="Restr_endonucII_AvaI/BsoBI_hel"/>
</dbReference>
<sequence length="331" mass="37273">MCLCMEKKRTNFDYKKHLSSWESLVTSYEQTRAGFISLALEKNRKATPFVEEAKALKSIASTIESPIELINITQIKSALLTASGVSDKAKKYLTENDKNEAIKRLIENFLEPAAKDFVDELGYRFLLTRGDSLGGIIRNLGGVLGERKMTRMLIATLSIQGISYCYLHSKSKEWIVGSQDDADVEIFLKGLSWNKSNQARTLIYNLTVPIVKKNVDLCLLDAKPEQFMRRNNKNSCHYFPSNYIALEELKGGIDPAGADEHWKTANSALNRIKKAFLSNDLHPKTFFIGAAIEKAMAKEIFNQLDAKHLSNAANLTDDNQLISLCEWLINL</sequence>
<dbReference type="HOGENOM" id="CLU_076310_0_0_3"/>
<keyword evidence="2" id="KW-1185">Reference proteome</keyword>
<protein>
    <submittedName>
        <fullName evidence="1">Probable type II site-specific deoxyribonuclease</fullName>
    </submittedName>
</protein>
<organism evidence="1 2">
    <name type="scientific">Crocosphaera subtropica (strain ATCC 51142 / BH68)</name>
    <name type="common">Cyanothece sp. (strain ATCC 51142)</name>
    <dbReference type="NCBI Taxonomy" id="43989"/>
    <lineage>
        <taxon>Bacteria</taxon>
        <taxon>Bacillati</taxon>
        <taxon>Cyanobacteriota</taxon>
        <taxon>Cyanophyceae</taxon>
        <taxon>Oscillatoriophycideae</taxon>
        <taxon>Chroococcales</taxon>
        <taxon>Aphanothecaceae</taxon>
        <taxon>Crocosphaera</taxon>
        <taxon>Crocosphaera subtropica</taxon>
    </lineage>
</organism>
<evidence type="ECO:0000313" key="2">
    <source>
        <dbReference type="Proteomes" id="UP000001203"/>
    </source>
</evidence>
<dbReference type="InterPro" id="IPR011335">
    <property type="entry name" value="Restrct_endonuc-II-like"/>
</dbReference>
<dbReference type="eggNOG" id="ENOG502Z94D">
    <property type="taxonomic scope" value="Bacteria"/>
</dbReference>
<dbReference type="Gene3D" id="1.10.238.90">
    <property type="entry name" value="Restriction endonuclease BsobI, helical domain"/>
    <property type="match status" value="1"/>
</dbReference>
<dbReference type="GO" id="GO:0009307">
    <property type="term" value="P:DNA restriction-modification system"/>
    <property type="evidence" value="ECO:0007669"/>
    <property type="project" value="InterPro"/>
</dbReference>